<name>A0A4T0VHH7_9PEZI</name>
<reference evidence="1 2" key="1">
    <citation type="journal article" date="2019" name="Genome Biol. Evol.">
        <title>Genomic Plasticity Mediated by Transposable Elements in the Plant Pathogenic Fungus Colletotrichum higginsianum.</title>
        <authorList>
            <person name="Tsushima A."/>
            <person name="Gan P."/>
            <person name="Kumakura N."/>
            <person name="Narusaka M."/>
            <person name="Takano Y."/>
            <person name="Narusaka Y."/>
            <person name="Shirasu K."/>
        </authorList>
    </citation>
    <scope>NUCLEOTIDE SEQUENCE [LARGE SCALE GENOMIC DNA]</scope>
    <source>
        <strain evidence="1 2">MAFF305635-RFP</strain>
    </source>
</reference>
<proteinExistence type="predicted"/>
<organism evidence="1 2">
    <name type="scientific">Colletotrichum higginsianum</name>
    <dbReference type="NCBI Taxonomy" id="80884"/>
    <lineage>
        <taxon>Eukaryota</taxon>
        <taxon>Fungi</taxon>
        <taxon>Dikarya</taxon>
        <taxon>Ascomycota</taxon>
        <taxon>Pezizomycotina</taxon>
        <taxon>Sordariomycetes</taxon>
        <taxon>Hypocreomycetidae</taxon>
        <taxon>Glomerellales</taxon>
        <taxon>Glomerellaceae</taxon>
        <taxon>Colletotrichum</taxon>
        <taxon>Colletotrichum destructivum species complex</taxon>
    </lineage>
</organism>
<comment type="caution">
    <text evidence="1">The sequence shown here is derived from an EMBL/GenBank/DDBJ whole genome shotgun (WGS) entry which is preliminary data.</text>
</comment>
<sequence length="228" mass="25870">MEKHIENPTCPATILRPVLGDMFTNVKGSLEFEASLTRTLQGKTTNCEMDRYWIGPTPGVAGGNDIYRDPYMANGGPQDRWVVFHMHIDEGTQWLRTINGRTHVGIRSVQVFHGYESNVRGNTAWRVENTDGRRNSRDGLTCEEEEAVWYPGADVELPIGTGTESDDVFYRQFQQWGDRLFNDSYMGSRALELLLSVSAYLTWASKHYNVKLLIQAAGFFFGIPEPRP</sequence>
<evidence type="ECO:0000313" key="2">
    <source>
        <dbReference type="Proteomes" id="UP000305883"/>
    </source>
</evidence>
<dbReference type="OrthoDB" id="73875at2759"/>
<gene>
    <name evidence="1" type="ORF">CH35J_010950</name>
</gene>
<accession>A0A4T0VHH7</accession>
<dbReference type="Proteomes" id="UP000305883">
    <property type="component" value="Unassembled WGS sequence"/>
</dbReference>
<evidence type="ECO:0000313" key="1">
    <source>
        <dbReference type="EMBL" id="TIC91634.1"/>
    </source>
</evidence>
<protein>
    <submittedName>
        <fullName evidence="1">Uncharacterized protein</fullName>
    </submittedName>
</protein>
<dbReference type="EMBL" id="MWPZ01000009">
    <property type="protein sequence ID" value="TIC91634.1"/>
    <property type="molecule type" value="Genomic_DNA"/>
</dbReference>
<dbReference type="AlphaFoldDB" id="A0A4T0VHH7"/>